<evidence type="ECO:0000313" key="1">
    <source>
        <dbReference type="EMBL" id="JAD97242.1"/>
    </source>
</evidence>
<dbReference type="EMBL" id="GBRH01200653">
    <property type="protein sequence ID" value="JAD97242.1"/>
    <property type="molecule type" value="Transcribed_RNA"/>
</dbReference>
<protein>
    <submittedName>
        <fullName evidence="1">Uncharacterized protein</fullName>
    </submittedName>
</protein>
<proteinExistence type="predicted"/>
<accession>A0A0A9EMH6</accession>
<name>A0A0A9EMH6_ARUDO</name>
<organism evidence="1">
    <name type="scientific">Arundo donax</name>
    <name type="common">Giant reed</name>
    <name type="synonym">Donax arundinaceus</name>
    <dbReference type="NCBI Taxonomy" id="35708"/>
    <lineage>
        <taxon>Eukaryota</taxon>
        <taxon>Viridiplantae</taxon>
        <taxon>Streptophyta</taxon>
        <taxon>Embryophyta</taxon>
        <taxon>Tracheophyta</taxon>
        <taxon>Spermatophyta</taxon>
        <taxon>Magnoliopsida</taxon>
        <taxon>Liliopsida</taxon>
        <taxon>Poales</taxon>
        <taxon>Poaceae</taxon>
        <taxon>PACMAD clade</taxon>
        <taxon>Arundinoideae</taxon>
        <taxon>Arundineae</taxon>
        <taxon>Arundo</taxon>
    </lineage>
</organism>
<sequence>MYKFTAGTSLI</sequence>
<reference evidence="1" key="1">
    <citation type="submission" date="2014-09" db="EMBL/GenBank/DDBJ databases">
        <authorList>
            <person name="Magalhaes I.L.F."/>
            <person name="Oliveira U."/>
            <person name="Santos F.R."/>
            <person name="Vidigal T.H.D.A."/>
            <person name="Brescovit A.D."/>
            <person name="Santos A.J."/>
        </authorList>
    </citation>
    <scope>NUCLEOTIDE SEQUENCE</scope>
    <source>
        <tissue evidence="1">Shoot tissue taken approximately 20 cm above the soil surface</tissue>
    </source>
</reference>
<reference evidence="1" key="2">
    <citation type="journal article" date="2015" name="Data Brief">
        <title>Shoot transcriptome of the giant reed, Arundo donax.</title>
        <authorList>
            <person name="Barrero R.A."/>
            <person name="Guerrero F.D."/>
            <person name="Moolhuijzen P."/>
            <person name="Goolsby J.A."/>
            <person name="Tidwell J."/>
            <person name="Bellgard S.E."/>
            <person name="Bellgard M.I."/>
        </authorList>
    </citation>
    <scope>NUCLEOTIDE SEQUENCE</scope>
    <source>
        <tissue evidence="1">Shoot tissue taken approximately 20 cm above the soil surface</tissue>
    </source>
</reference>